<evidence type="ECO:0000313" key="1">
    <source>
        <dbReference type="EMBL" id="KKR70596.1"/>
    </source>
</evidence>
<comment type="caution">
    <text evidence="1">The sequence shown here is derived from an EMBL/GenBank/DDBJ whole genome shotgun (WGS) entry which is preliminary data.</text>
</comment>
<gene>
    <name evidence="1" type="ORF">UU13_C0003G0040</name>
</gene>
<dbReference type="EMBL" id="LBZL01000003">
    <property type="protein sequence ID" value="KKR70596.1"/>
    <property type="molecule type" value="Genomic_DNA"/>
</dbReference>
<reference evidence="1 2" key="1">
    <citation type="journal article" date="2015" name="Nature">
        <title>rRNA introns, odd ribosomes, and small enigmatic genomes across a large radiation of phyla.</title>
        <authorList>
            <person name="Brown C.T."/>
            <person name="Hug L.A."/>
            <person name="Thomas B.C."/>
            <person name="Sharon I."/>
            <person name="Castelle C.J."/>
            <person name="Singh A."/>
            <person name="Wilkins M.J."/>
            <person name="Williams K.H."/>
            <person name="Banfield J.F."/>
        </authorList>
    </citation>
    <scope>NUCLEOTIDE SEQUENCE [LARGE SCALE GENOMIC DNA]</scope>
</reference>
<dbReference type="AlphaFoldDB" id="A0A0G0T790"/>
<dbReference type="Proteomes" id="UP000034452">
    <property type="component" value="Unassembled WGS sequence"/>
</dbReference>
<evidence type="ECO:0000313" key="2">
    <source>
        <dbReference type="Proteomes" id="UP000034452"/>
    </source>
</evidence>
<sequence length="135" mass="15106">MWVTVKKAEALKGGTVEIIFPKKSCLFLGNVGEIKVSPDGEFQAEITLSEHVQFKGEREDFSPISSEYIMGRQFKQLIDLNIYSANNIGPDSNQEGGGDRLCLSSPDKSQIIIFHPANDARMEECTFTHPRSQNR</sequence>
<accession>A0A0G0T790</accession>
<organism evidence="1 2">
    <name type="scientific">Candidatus Nomurabacteria bacterium GW2011_GWB1_40_7</name>
    <dbReference type="NCBI Taxonomy" id="1618744"/>
    <lineage>
        <taxon>Bacteria</taxon>
        <taxon>Candidatus Nomuraibacteriota</taxon>
    </lineage>
</organism>
<name>A0A0G0T790_9BACT</name>
<proteinExistence type="predicted"/>
<protein>
    <submittedName>
        <fullName evidence="1">Uncharacterized protein</fullName>
    </submittedName>
</protein>